<dbReference type="EMBL" id="JACOOW010000003">
    <property type="protein sequence ID" value="MBC5655795.1"/>
    <property type="molecule type" value="Genomic_DNA"/>
</dbReference>
<keyword evidence="10" id="KW-1185">Reference proteome</keyword>
<dbReference type="Gene3D" id="3.40.640.10">
    <property type="entry name" value="Type I PLP-dependent aspartate aminotransferase-like (Major domain)"/>
    <property type="match status" value="1"/>
</dbReference>
<comment type="similarity">
    <text evidence="2">Belongs to the Orn/Lys/Arg decarboxylase class-I family.</text>
</comment>
<dbReference type="GO" id="GO:0016831">
    <property type="term" value="F:carboxy-lyase activity"/>
    <property type="evidence" value="ECO:0007669"/>
    <property type="project" value="UniProtKB-KW"/>
</dbReference>
<dbReference type="Proteomes" id="UP000653904">
    <property type="component" value="Unassembled WGS sequence"/>
</dbReference>
<dbReference type="Gene3D" id="3.90.100.10">
    <property type="entry name" value="Orn/Lys/Arg decarboxylase, C-terminal domain"/>
    <property type="match status" value="1"/>
</dbReference>
<evidence type="ECO:0000256" key="6">
    <source>
        <dbReference type="SAM" id="MobiDB-lite"/>
    </source>
</evidence>
<dbReference type="Pfam" id="PF03711">
    <property type="entry name" value="OKR_DC_1_C"/>
    <property type="match status" value="1"/>
</dbReference>
<evidence type="ECO:0000256" key="5">
    <source>
        <dbReference type="ARBA" id="ARBA00023239"/>
    </source>
</evidence>
<dbReference type="GO" id="GO:0008483">
    <property type="term" value="F:transaminase activity"/>
    <property type="evidence" value="ECO:0007669"/>
    <property type="project" value="UniProtKB-KW"/>
</dbReference>
<keyword evidence="9" id="KW-0808">Transferase</keyword>
<sequence>MRSETIILRPEVPLLERLSTYAASDAYPFHMPGHKRQVKMGITSVPNPFSVDITEIDGFDNLHHAEDILKESMNSAAAVYGADRSWYLVNGSTCGILAAIAAAVKPGEKILMARNSHKSAYHAVVLNQLEPVYLYPEEVPEFQIPGGIEPEQVERALLEHPEIRAVFVTSPTYEGIVSDIQGIAATAHRHGAALIVDEAHGAHLPFGDGNYFPDGALQEGADLVIQSLHKTLPSLTQTAILHLKSQILDAKKVEQYLSVYQSSSPSYILIASMENCVRYMAEKGAGEMARYGARLRELREKLAKLKHFRLLKEEICGAAGVYGYDPSKLVLFPDFMTGTRLAEVLRTEYHLEAEMSSGRYVLLMTSFMDTEEGFSRLERALLELDARVEKLEAESVGLKDAKQGRQEPFSGAQLNQKPNQENDSENYPQQMCLPWQAWHGDGMLVLLEEAEGRTARTCVTIYPPGVPMLMPGERIGTREIARIREDWKLGLTVEGICEKSDKLDLWIEVVI</sequence>
<name>A0AAW3X399_9CLOT</name>
<dbReference type="InterPro" id="IPR015421">
    <property type="entry name" value="PyrdxlP-dep_Trfase_major"/>
</dbReference>
<evidence type="ECO:0000256" key="2">
    <source>
        <dbReference type="ARBA" id="ARBA00010671"/>
    </source>
</evidence>
<keyword evidence="9" id="KW-0032">Aminotransferase</keyword>
<proteinExistence type="inferred from homology"/>
<gene>
    <name evidence="9" type="ORF">H8S19_01690</name>
</gene>
<protein>
    <submittedName>
        <fullName evidence="9">Aminotransferase class V-fold PLP-dependent enzyme</fullName>
    </submittedName>
</protein>
<feature type="compositionally biased region" description="Polar residues" evidence="6">
    <location>
        <begin position="412"/>
        <end position="426"/>
    </location>
</feature>
<dbReference type="PANTHER" id="PTHR43277">
    <property type="entry name" value="ARGININE DECARBOXYLASE"/>
    <property type="match status" value="1"/>
</dbReference>
<dbReference type="InterPro" id="IPR052357">
    <property type="entry name" value="Orn_Lys_Arg_decarboxylase-I"/>
</dbReference>
<dbReference type="InterPro" id="IPR000310">
    <property type="entry name" value="Orn/Lys/Arg_deCO2ase_major_dom"/>
</dbReference>
<accession>A0AAW3X399</accession>
<evidence type="ECO:0000313" key="10">
    <source>
        <dbReference type="Proteomes" id="UP000653904"/>
    </source>
</evidence>
<keyword evidence="3" id="KW-0210">Decarboxylase</keyword>
<evidence type="ECO:0000256" key="4">
    <source>
        <dbReference type="ARBA" id="ARBA00022898"/>
    </source>
</evidence>
<feature type="domain" description="Orn/Lys/Arg decarboxylases family 1 pyridoxal-P attachment site" evidence="7">
    <location>
        <begin position="13"/>
        <end position="319"/>
    </location>
</feature>
<organism evidence="9 10">
    <name type="scientific">Clostridium segne</name>
    <dbReference type="NCBI Taxonomy" id="2763038"/>
    <lineage>
        <taxon>Bacteria</taxon>
        <taxon>Bacillati</taxon>
        <taxon>Bacillota</taxon>
        <taxon>Clostridia</taxon>
        <taxon>Eubacteriales</taxon>
        <taxon>Clostridiaceae</taxon>
        <taxon>Clostridium</taxon>
    </lineage>
</organism>
<dbReference type="SUPFAM" id="SSF53383">
    <property type="entry name" value="PLP-dependent transferases"/>
    <property type="match status" value="1"/>
</dbReference>
<feature type="domain" description="Orn/Lys/Arg decarboxylase C-terminal" evidence="8">
    <location>
        <begin position="439"/>
        <end position="479"/>
    </location>
</feature>
<evidence type="ECO:0000256" key="1">
    <source>
        <dbReference type="ARBA" id="ARBA00001933"/>
    </source>
</evidence>
<evidence type="ECO:0000256" key="3">
    <source>
        <dbReference type="ARBA" id="ARBA00022793"/>
    </source>
</evidence>
<dbReference type="InterPro" id="IPR015424">
    <property type="entry name" value="PyrdxlP-dep_Trfase"/>
</dbReference>
<evidence type="ECO:0000259" key="8">
    <source>
        <dbReference type="Pfam" id="PF03711"/>
    </source>
</evidence>
<evidence type="ECO:0000313" key="9">
    <source>
        <dbReference type="EMBL" id="MBC5655795.1"/>
    </source>
</evidence>
<evidence type="ECO:0000259" key="7">
    <source>
        <dbReference type="Pfam" id="PF01276"/>
    </source>
</evidence>
<keyword evidence="5" id="KW-0456">Lyase</keyword>
<dbReference type="InterPro" id="IPR008286">
    <property type="entry name" value="Prn/Lys/Arg_de-COase_C"/>
</dbReference>
<feature type="region of interest" description="Disordered" evidence="6">
    <location>
        <begin position="399"/>
        <end position="426"/>
    </location>
</feature>
<comment type="caution">
    <text evidence="9">The sequence shown here is derived from an EMBL/GenBank/DDBJ whole genome shotgun (WGS) entry which is preliminary data.</text>
</comment>
<dbReference type="Pfam" id="PF01276">
    <property type="entry name" value="OKR_DC_1"/>
    <property type="match status" value="1"/>
</dbReference>
<dbReference type="AlphaFoldDB" id="A0AAW3X399"/>
<dbReference type="PANTHER" id="PTHR43277:SF4">
    <property type="entry name" value="ARGININE DECARBOXYLASE"/>
    <property type="match status" value="1"/>
</dbReference>
<reference evidence="9 10" key="1">
    <citation type="submission" date="2020-08" db="EMBL/GenBank/DDBJ databases">
        <title>Genome public.</title>
        <authorList>
            <person name="Liu C."/>
            <person name="Sun Q."/>
        </authorList>
    </citation>
    <scope>NUCLEOTIDE SEQUENCE [LARGE SCALE GENOMIC DNA]</scope>
    <source>
        <strain evidence="9 10">BX14</strain>
    </source>
</reference>
<comment type="cofactor">
    <cofactor evidence="1">
        <name>pyridoxal 5'-phosphate</name>
        <dbReference type="ChEBI" id="CHEBI:597326"/>
    </cofactor>
</comment>
<keyword evidence="4" id="KW-0663">Pyridoxal phosphate</keyword>